<keyword evidence="2" id="KW-1185">Reference proteome</keyword>
<comment type="caution">
    <text evidence="1">The sequence shown here is derived from an EMBL/GenBank/DDBJ whole genome shotgun (WGS) entry which is preliminary data.</text>
</comment>
<name>A0A5B7G5V0_PORTR</name>
<evidence type="ECO:0000313" key="2">
    <source>
        <dbReference type="Proteomes" id="UP000324222"/>
    </source>
</evidence>
<gene>
    <name evidence="1" type="ORF">E2C01_046819</name>
</gene>
<dbReference type="AlphaFoldDB" id="A0A5B7G5V0"/>
<accession>A0A5B7G5V0</accession>
<protein>
    <submittedName>
        <fullName evidence="1">Uncharacterized protein</fullName>
    </submittedName>
</protein>
<evidence type="ECO:0000313" key="1">
    <source>
        <dbReference type="EMBL" id="MPC52939.1"/>
    </source>
</evidence>
<dbReference type="EMBL" id="VSRR010011263">
    <property type="protein sequence ID" value="MPC52939.1"/>
    <property type="molecule type" value="Genomic_DNA"/>
</dbReference>
<proteinExistence type="predicted"/>
<organism evidence="1 2">
    <name type="scientific">Portunus trituberculatus</name>
    <name type="common">Swimming crab</name>
    <name type="synonym">Neptunus trituberculatus</name>
    <dbReference type="NCBI Taxonomy" id="210409"/>
    <lineage>
        <taxon>Eukaryota</taxon>
        <taxon>Metazoa</taxon>
        <taxon>Ecdysozoa</taxon>
        <taxon>Arthropoda</taxon>
        <taxon>Crustacea</taxon>
        <taxon>Multicrustacea</taxon>
        <taxon>Malacostraca</taxon>
        <taxon>Eumalacostraca</taxon>
        <taxon>Eucarida</taxon>
        <taxon>Decapoda</taxon>
        <taxon>Pleocyemata</taxon>
        <taxon>Brachyura</taxon>
        <taxon>Eubrachyura</taxon>
        <taxon>Portunoidea</taxon>
        <taxon>Portunidae</taxon>
        <taxon>Portuninae</taxon>
        <taxon>Portunus</taxon>
    </lineage>
</organism>
<sequence>MVLFSEVFARSPVLQQQGGGVESGQLSQYKGSSVSCAAVPLSDVSAARTWSSVTKLPGVTGGEGVMAASTLGSIGKKESVS</sequence>
<dbReference type="Proteomes" id="UP000324222">
    <property type="component" value="Unassembled WGS sequence"/>
</dbReference>
<reference evidence="1 2" key="1">
    <citation type="submission" date="2019-05" db="EMBL/GenBank/DDBJ databases">
        <title>Another draft genome of Portunus trituberculatus and its Hox gene families provides insights of decapod evolution.</title>
        <authorList>
            <person name="Jeong J.-H."/>
            <person name="Song I."/>
            <person name="Kim S."/>
            <person name="Choi T."/>
            <person name="Kim D."/>
            <person name="Ryu S."/>
            <person name="Kim W."/>
        </authorList>
    </citation>
    <scope>NUCLEOTIDE SEQUENCE [LARGE SCALE GENOMIC DNA]</scope>
    <source>
        <tissue evidence="1">Muscle</tissue>
    </source>
</reference>